<gene>
    <name evidence="11" type="ORF">C1645_872609</name>
</gene>
<dbReference type="Proteomes" id="UP000265703">
    <property type="component" value="Unassembled WGS sequence"/>
</dbReference>
<comment type="similarity">
    <text evidence="7">Belongs to the glycosyltransferase 68 family.</text>
</comment>
<comment type="subcellular location">
    <subcellularLocation>
        <location evidence="1">Endoplasmic reticulum</location>
    </subcellularLocation>
</comment>
<protein>
    <recommendedName>
        <fullName evidence="8">GDP-fucose protein O-fucosyltransferase 2</fullName>
    </recommendedName>
</protein>
<comment type="pathway">
    <text evidence="2">Protein modification; protein glycosylation.</text>
</comment>
<feature type="transmembrane region" description="Helical" evidence="10">
    <location>
        <begin position="12"/>
        <end position="35"/>
    </location>
</feature>
<evidence type="ECO:0000256" key="1">
    <source>
        <dbReference type="ARBA" id="ARBA00004240"/>
    </source>
</evidence>
<keyword evidence="5" id="KW-0294">Fucose metabolism</keyword>
<organism evidence="11 12">
    <name type="scientific">Glomus cerebriforme</name>
    <dbReference type="NCBI Taxonomy" id="658196"/>
    <lineage>
        <taxon>Eukaryota</taxon>
        <taxon>Fungi</taxon>
        <taxon>Fungi incertae sedis</taxon>
        <taxon>Mucoromycota</taxon>
        <taxon>Glomeromycotina</taxon>
        <taxon>Glomeromycetes</taxon>
        <taxon>Glomerales</taxon>
        <taxon>Glomeraceae</taxon>
        <taxon>Glomus</taxon>
    </lineage>
</organism>
<feature type="compositionally biased region" description="Low complexity" evidence="9">
    <location>
        <begin position="106"/>
        <end position="129"/>
    </location>
</feature>
<evidence type="ECO:0000256" key="4">
    <source>
        <dbReference type="ARBA" id="ARBA00022824"/>
    </source>
</evidence>
<evidence type="ECO:0000256" key="5">
    <source>
        <dbReference type="ARBA" id="ARBA00023253"/>
    </source>
</evidence>
<evidence type="ECO:0000256" key="7">
    <source>
        <dbReference type="ARBA" id="ARBA00025803"/>
    </source>
</evidence>
<keyword evidence="10" id="KW-1133">Transmembrane helix</keyword>
<proteinExistence type="inferred from homology"/>
<dbReference type="EMBL" id="QKYT01000057">
    <property type="protein sequence ID" value="RIA95677.1"/>
    <property type="molecule type" value="Genomic_DNA"/>
</dbReference>
<accession>A0A397TGZ8</accession>
<dbReference type="GO" id="GO:0046922">
    <property type="term" value="F:peptide-O-fucosyltransferase activity"/>
    <property type="evidence" value="ECO:0007669"/>
    <property type="project" value="InterPro"/>
</dbReference>
<keyword evidence="10" id="KW-0812">Transmembrane</keyword>
<evidence type="ECO:0000313" key="11">
    <source>
        <dbReference type="EMBL" id="RIA95677.1"/>
    </source>
</evidence>
<keyword evidence="3" id="KW-0808">Transferase</keyword>
<evidence type="ECO:0000256" key="9">
    <source>
        <dbReference type="SAM" id="MobiDB-lite"/>
    </source>
</evidence>
<dbReference type="Gene3D" id="3.40.50.11350">
    <property type="match status" value="1"/>
</dbReference>
<evidence type="ECO:0000256" key="10">
    <source>
        <dbReference type="SAM" id="Phobius"/>
    </source>
</evidence>
<evidence type="ECO:0000313" key="12">
    <source>
        <dbReference type="Proteomes" id="UP000265703"/>
    </source>
</evidence>
<dbReference type="PANTHER" id="PTHR13398">
    <property type="entry name" value="GDP-FUCOSE PROTEIN O-FUCOSYLTRANSFERASE 2"/>
    <property type="match status" value="1"/>
</dbReference>
<dbReference type="AlphaFoldDB" id="A0A397TGZ8"/>
<dbReference type="InterPro" id="IPR019378">
    <property type="entry name" value="GDP-Fuc_O-FucTrfase"/>
</dbReference>
<comment type="caution">
    <text evidence="11">The sequence shown here is derived from an EMBL/GenBank/DDBJ whole genome shotgun (WGS) entry which is preliminary data.</text>
</comment>
<evidence type="ECO:0000256" key="2">
    <source>
        <dbReference type="ARBA" id="ARBA00004922"/>
    </source>
</evidence>
<sequence length="522" mass="60807">MLKTSPPTKNIPWYFILHDWILIIIKTIALMFILWNISYYSYYTFIHESTSVIQPQDKIPEKSLSIPFPTESSLSDIDKEDFTTISEDTKPTEIPSPSTSDETSQDITSTRSSSIPSSTISPSDINNINKDSKSHDTTSIGSSLTNDNKTDIEINQQYCQSDKCKFLFAYYPPEQETQANQHFLSFLQLAEKLNRTMVLTNVGNSHIFACRPFSFDFYYNVEKLKQRFPNVKFITQKEFQDWTKERKDKPDTFHGFIAPEFPQYMVKEVKPFVKYLNQANCLRFFDLKLNDSTIFKVLNSGHGEKFEKIMLKEFNVEAEVLLVKHEVRHALFKTHDPIDYAEHIVNAANSVSQKLRPYIATHWRMEHGIQRLMPTCANNLVKWIKEKQHKTGISNIYLATDYPLLGEKKAQSSTWHEISELNTIAIQTLNSSVDLNTWISMHPFDYLPKNNKWIKSELMGAGIQGILDKLVLIQADYFVYCPKFCGRYNSRFTKKVIEARKKEIKKKSSHLKNVWDIWYRVD</sequence>
<dbReference type="OrthoDB" id="2020419at2759"/>
<keyword evidence="6" id="KW-0119">Carbohydrate metabolism</keyword>
<feature type="compositionally biased region" description="Polar residues" evidence="9">
    <location>
        <begin position="137"/>
        <end position="147"/>
    </location>
</feature>
<keyword evidence="10" id="KW-0472">Membrane</keyword>
<dbReference type="InterPro" id="IPR045130">
    <property type="entry name" value="OFUT2-like"/>
</dbReference>
<dbReference type="GO" id="GO:0006004">
    <property type="term" value="P:fucose metabolic process"/>
    <property type="evidence" value="ECO:0007669"/>
    <property type="project" value="UniProtKB-KW"/>
</dbReference>
<reference evidence="11 12" key="1">
    <citation type="submission" date="2018-06" db="EMBL/GenBank/DDBJ databases">
        <title>Comparative genomics reveals the genomic features of Rhizophagus irregularis, R. cerebriforme, R. diaphanum and Gigaspora rosea, and their symbiotic lifestyle signature.</title>
        <authorList>
            <person name="Morin E."/>
            <person name="San Clemente H."/>
            <person name="Chen E.C.H."/>
            <person name="De La Providencia I."/>
            <person name="Hainaut M."/>
            <person name="Kuo A."/>
            <person name="Kohler A."/>
            <person name="Murat C."/>
            <person name="Tang N."/>
            <person name="Roy S."/>
            <person name="Loubradou J."/>
            <person name="Henrissat B."/>
            <person name="Grigoriev I.V."/>
            <person name="Corradi N."/>
            <person name="Roux C."/>
            <person name="Martin F.M."/>
        </authorList>
    </citation>
    <scope>NUCLEOTIDE SEQUENCE [LARGE SCALE GENOMIC DNA]</scope>
    <source>
        <strain evidence="11 12">DAOM 227022</strain>
    </source>
</reference>
<keyword evidence="4" id="KW-0256">Endoplasmic reticulum</keyword>
<dbReference type="PANTHER" id="PTHR13398:SF0">
    <property type="entry name" value="GDP-FUCOSE PROTEIN O-FUCOSYLTRANSFERASE 2"/>
    <property type="match status" value="1"/>
</dbReference>
<name>A0A397TGZ8_9GLOM</name>
<evidence type="ECO:0000256" key="6">
    <source>
        <dbReference type="ARBA" id="ARBA00023277"/>
    </source>
</evidence>
<evidence type="ECO:0000256" key="3">
    <source>
        <dbReference type="ARBA" id="ARBA00022679"/>
    </source>
</evidence>
<evidence type="ECO:0000256" key="8">
    <source>
        <dbReference type="ARBA" id="ARBA00026232"/>
    </source>
</evidence>
<dbReference type="GO" id="GO:0005783">
    <property type="term" value="C:endoplasmic reticulum"/>
    <property type="evidence" value="ECO:0007669"/>
    <property type="project" value="UniProtKB-SubCell"/>
</dbReference>
<keyword evidence="12" id="KW-1185">Reference proteome</keyword>
<dbReference type="Pfam" id="PF10250">
    <property type="entry name" value="O-FucT"/>
    <property type="match status" value="1"/>
</dbReference>
<feature type="region of interest" description="Disordered" evidence="9">
    <location>
        <begin position="84"/>
        <end position="147"/>
    </location>
</feature>